<feature type="compositionally biased region" description="Low complexity" evidence="1">
    <location>
        <begin position="1145"/>
        <end position="1156"/>
    </location>
</feature>
<dbReference type="OrthoDB" id="2138822at2759"/>
<feature type="region of interest" description="Disordered" evidence="1">
    <location>
        <begin position="705"/>
        <end position="727"/>
    </location>
</feature>
<dbReference type="GO" id="GO:0060294">
    <property type="term" value="P:cilium movement involved in cell motility"/>
    <property type="evidence" value="ECO:0007669"/>
    <property type="project" value="InterPro"/>
</dbReference>
<accession>A0A4P9WQI7</accession>
<protein>
    <submittedName>
        <fullName evidence="3">Uncharacterized protein</fullName>
    </submittedName>
</protein>
<evidence type="ECO:0000313" key="3">
    <source>
        <dbReference type="EMBL" id="RKO94655.1"/>
    </source>
</evidence>
<keyword evidence="2" id="KW-1133">Transmembrane helix</keyword>
<dbReference type="InterPro" id="IPR039586">
    <property type="entry name" value="CFAP46"/>
</dbReference>
<feature type="compositionally biased region" description="Basic and acidic residues" evidence="1">
    <location>
        <begin position="2109"/>
        <end position="2122"/>
    </location>
</feature>
<feature type="compositionally biased region" description="Low complexity" evidence="1">
    <location>
        <begin position="1728"/>
        <end position="1739"/>
    </location>
</feature>
<dbReference type="Proteomes" id="UP000269721">
    <property type="component" value="Unassembled WGS sequence"/>
</dbReference>
<dbReference type="PANTHER" id="PTHR15977">
    <property type="entry name" value="CILIA- AND FLAGELLA-ASSOCIATED PROTEIN 46"/>
    <property type="match status" value="1"/>
</dbReference>
<evidence type="ECO:0000256" key="2">
    <source>
        <dbReference type="SAM" id="Phobius"/>
    </source>
</evidence>
<name>A0A4P9WQI7_9FUNG</name>
<feature type="transmembrane region" description="Helical" evidence="2">
    <location>
        <begin position="2309"/>
        <end position="2331"/>
    </location>
</feature>
<evidence type="ECO:0000256" key="1">
    <source>
        <dbReference type="SAM" id="MobiDB-lite"/>
    </source>
</evidence>
<dbReference type="PANTHER" id="PTHR15977:SF15">
    <property type="entry name" value="CILIA- AND FLAGELLA-ASSOCIATED PROTEIN 46"/>
    <property type="match status" value="1"/>
</dbReference>
<proteinExistence type="predicted"/>
<evidence type="ECO:0000313" key="4">
    <source>
        <dbReference type="Proteomes" id="UP000269721"/>
    </source>
</evidence>
<feature type="region of interest" description="Disordered" evidence="1">
    <location>
        <begin position="1719"/>
        <end position="1752"/>
    </location>
</feature>
<feature type="region of interest" description="Disordered" evidence="1">
    <location>
        <begin position="1233"/>
        <end position="1257"/>
    </location>
</feature>
<feature type="region of interest" description="Disordered" evidence="1">
    <location>
        <begin position="2100"/>
        <end position="2122"/>
    </location>
</feature>
<gene>
    <name evidence="3" type="ORF">BDK51DRAFT_29686</name>
</gene>
<keyword evidence="2" id="KW-0812">Transmembrane</keyword>
<dbReference type="GO" id="GO:0035082">
    <property type="term" value="P:axoneme assembly"/>
    <property type="evidence" value="ECO:0007669"/>
    <property type="project" value="InterPro"/>
</dbReference>
<organism evidence="3 4">
    <name type="scientific">Blyttiomyces helicus</name>
    <dbReference type="NCBI Taxonomy" id="388810"/>
    <lineage>
        <taxon>Eukaryota</taxon>
        <taxon>Fungi</taxon>
        <taxon>Fungi incertae sedis</taxon>
        <taxon>Chytridiomycota</taxon>
        <taxon>Chytridiomycota incertae sedis</taxon>
        <taxon>Chytridiomycetes</taxon>
        <taxon>Chytridiomycetes incertae sedis</taxon>
        <taxon>Blyttiomyces</taxon>
    </lineage>
</organism>
<feature type="region of interest" description="Disordered" evidence="1">
    <location>
        <begin position="2402"/>
        <end position="2433"/>
    </location>
</feature>
<keyword evidence="2" id="KW-0472">Membrane</keyword>
<dbReference type="EMBL" id="KZ993844">
    <property type="protein sequence ID" value="RKO94655.1"/>
    <property type="molecule type" value="Genomic_DNA"/>
</dbReference>
<sequence>MSSKIEEAEREARLGNWETADKLLKECFAGPITENELLVRALITAAFLAARTPPGFEKSLLTAKGNSVTDVETVGRGVACLREALSIATKYQYRDLVFNISVAFVQITKDVHVFADDMLNIAKALEDMDDPDVAWRVQFHLYLGKDRLRNSPAKMREFNSASKGPDSVALAHVEKARVLAKSLPELRYLYLDILTYVLRKDPQSLAKIEPDIRGDPYLKSFATLELLRGGLIPEGKVQQQLSEIEDIIIDLNEKTKSPSNPFRIDRNWLAIDLARISSKRGDVENAEKILSVAEWDDKSPEALVEKELMEAEIKIGAAEKEQDLEASRQIRLAALEILQKAVTTGLKLPFPRNSVTEGCILIWGCLLPILEDESRPVLFSSLKLACEALQAINSDLTELRGKLHFECARSYELKNLFSLASDHTRKAVELLTGLEDVGIQEEIARLSQRVAVKSTTFDGAMACELSALSLIDKSKNVKEIGICKKLLEKAMKTLLPDHEFHLLKDDRIVWSPALANDSPIPADRPRSKDFLASLTYLMRACRGMAQRHIEKQTRLTSNDFWNIAFDSARYIFSTEWQVDSAAIRYQRLRADACTVKGEALHHLLQEDSENAYDVHTEILSSFNQAIEIGLTTGESWIVHNAAALVWNHYAVWSSQPRQGRKPAWLEAFQNLYEGLSRADLRGSGIFANVCLGYAEMLLESCEAPAPPPEKVVEEKPPPKGKGSKTAAKVGVTKDVASSASKLAEEVCRAGLECAAASNASKLSLVQVHSQIYAARSIPAAVITDIDPIIRIFSAIELLDSSKSHNGTKDQVPPSLESLLMDMKNIKTLANEIKIPLMMRVAKHALISQQYAIAFEATQGALETIVAWKPHESQAREARQKCYATCELIYGQVICALLQAQLLFSSEEQMRIEAVARFATSIRKLCYLQVPLAEMLISSMRKLTEVASPINEKRQRRQLFPQVRAIFKAMHTAYGENAAFKEMIDGMQPQSLEILLTMLQLCIEICLNQGDGDFGLRIFELGFRMLPKDFHDALWLSKLMFLSRTGKALSLALLKDARETAKHEARIWWMLGCSLREQEKKNEAFLTAIQIIDSQPELCIAKADYTVQYAEWRISNDLPVSDGILKAAKDAILSAGDDLEEVPHETAASSRASTASSLKTRDEDKGTHTPGPHSQRRKAPVHNQILLIRVLIARSHSCTAIPQRVAMLNAAFAHVYSIIVRLFTYTKDAVAAAEASGKSTKKHKKPSKDSTVSDTDSLEVPGVETWRLLEWPTAVQNTMEECTDPGILNRTSIEDVEPFLAGLHNLATGFITLGKLQQSLPVISLMELVANTCYKGSYKHDLLCTLSLYHATVLRFVNQPSESVKKYRAAALMFRCAPATEVLVPKERRDAVDMCWFPFTLQSIGIVKAEALIYYGNLVRAKQTLMQIFSICQGVTDRPTNFKAKYLASSVFFLQGDREIGQRLAREAVQESPNVDSLVKAVLLALLIQTSGADSKGSIEKNVDLIDRALSHIKSIGSASPLSQLEGQATLLKIKAGHLSQLSTQQPSSDVFAFFNQAVDLAREIQDSRMEAEIIFEKAKALHSPVSEETYKAKRKRLMEVRDILIQAKILLESNRSGWDYDYLIVYLARVELDIYQLPEPAPTNRTITEMLEDMQAREDGDTFEEEWEERKTGALDSAISLSSEALKSESGTTPHLRAEARFVLGTCLQLQNQTNLQKVSVEEPRGVSSARNSRPASSNLHKESTSSVTRFSNDASIEGSPLMIRQQIQTHLTEAIIVGCEAQDRDLVIRTADMLLQMGHPPDSFTAFGLVATLQSCVATVHLESVWDMDNPHMKILKGFAEGKLSAPSNLLSPLALMTSTSQKAYAYALRGDEGQCAGFRRHRLRYVTQPKEWPKHSPDKKRIYAGYLARKKDVAPVKGAKKTEKTEEPIVNTIYSSVNVSFNDLEAILAEHRAFMQKYMGSGRVSRENLMAEAISIRTKLRAYLTPVIESLKLDEAPPESVSPAAPPTGKKKALKEDVEDEIEKPHLVLCCDDHLDELPIDAILPIMLSTKLSSVTRETGKVAFRRGGTRPEKNGRLIWWHVKSPGYNTLQLRIASRTPGTDANISDAKKPDKKGQETERDKIDVSFSAYVYEHINDVGALQAEFMRRGTMRTSSHEAIGSQIDDWLRLVLTTSKFLFMGNRTPDMYQLSWFDKDMSGATLAIFIENIIARGATPHEYYTATKRVAALTTLAARATRKGHVVVTHVIRGGGPWGKLRAAFCSIRGQGVPILVASVLLQFRVHSPLEGNTGDADWAARKLQAMRWGPGGWGLIGITLFVIASVIFVWVGVRGRVLVKGSGGLPSIRSISLGRDNARCVAPRRWGPGVVFEAASRLSFPPVWQRMTWAASFWQPRSLSATNVTSASHSGGRGQSLWKESSEVPGSPHQDPTPD</sequence>
<reference evidence="4" key="1">
    <citation type="journal article" date="2018" name="Nat. Microbiol.">
        <title>Leveraging single-cell genomics to expand the fungal tree of life.</title>
        <authorList>
            <person name="Ahrendt S.R."/>
            <person name="Quandt C.A."/>
            <person name="Ciobanu D."/>
            <person name="Clum A."/>
            <person name="Salamov A."/>
            <person name="Andreopoulos B."/>
            <person name="Cheng J.F."/>
            <person name="Woyke T."/>
            <person name="Pelin A."/>
            <person name="Henrissat B."/>
            <person name="Reynolds N.K."/>
            <person name="Benny G.L."/>
            <person name="Smith M.E."/>
            <person name="James T.Y."/>
            <person name="Grigoriev I.V."/>
        </authorList>
    </citation>
    <scope>NUCLEOTIDE SEQUENCE [LARGE SCALE GENOMIC DNA]</scope>
</reference>
<keyword evidence="4" id="KW-1185">Reference proteome</keyword>
<feature type="region of interest" description="Disordered" evidence="1">
    <location>
        <begin position="1139"/>
        <end position="1178"/>
    </location>
</feature>